<feature type="non-terminal residue" evidence="1">
    <location>
        <position position="242"/>
    </location>
</feature>
<keyword evidence="2" id="KW-1185">Reference proteome</keyword>
<proteinExistence type="predicted"/>
<evidence type="ECO:0000313" key="2">
    <source>
        <dbReference type="Proteomes" id="UP001140087"/>
    </source>
</evidence>
<dbReference type="EMBL" id="JANBUN010000874">
    <property type="protein sequence ID" value="KAJ2800852.1"/>
    <property type="molecule type" value="Genomic_DNA"/>
</dbReference>
<sequence length="242" mass="25341">MFAQEYYTFMHKEPHKLHCFYGKKSTRVHGTEGEVVTQASGQQEIHASIVAEDFKDRRVEVTNVDSMLSVNGSIIVQVLGKMADNNQPFRRFVQTFFLAEQPSGYYLHNDILRYLKEDADESEPAESAAPAAVVAEPAAEAPVPVAAAAAAAAAAAPVEAPKPAEPAAPKQDETAEADDSAPAPKPAAAAEKKPAAVAKPVAEPAAEEKAKTPKEKPATLAPAEAPAQAPKASAEPAAAPAA</sequence>
<evidence type="ECO:0000313" key="1">
    <source>
        <dbReference type="EMBL" id="KAJ2800852.1"/>
    </source>
</evidence>
<dbReference type="Proteomes" id="UP001140087">
    <property type="component" value="Unassembled WGS sequence"/>
</dbReference>
<accession>A0ACC1L4H0</accession>
<name>A0ACC1L4H0_9FUNG</name>
<gene>
    <name evidence="1" type="ORF">H4R21_003011</name>
</gene>
<organism evidence="1 2">
    <name type="scientific">Coemansia helicoidea</name>
    <dbReference type="NCBI Taxonomy" id="1286919"/>
    <lineage>
        <taxon>Eukaryota</taxon>
        <taxon>Fungi</taxon>
        <taxon>Fungi incertae sedis</taxon>
        <taxon>Zoopagomycota</taxon>
        <taxon>Kickxellomycotina</taxon>
        <taxon>Kickxellomycetes</taxon>
        <taxon>Kickxellales</taxon>
        <taxon>Kickxellaceae</taxon>
        <taxon>Coemansia</taxon>
    </lineage>
</organism>
<reference evidence="1" key="1">
    <citation type="submission" date="2022-07" db="EMBL/GenBank/DDBJ databases">
        <title>Phylogenomic reconstructions and comparative analyses of Kickxellomycotina fungi.</title>
        <authorList>
            <person name="Reynolds N.K."/>
            <person name="Stajich J.E."/>
            <person name="Barry K."/>
            <person name="Grigoriev I.V."/>
            <person name="Crous P."/>
            <person name="Smith M.E."/>
        </authorList>
    </citation>
    <scope>NUCLEOTIDE SEQUENCE</scope>
    <source>
        <strain evidence="1">BCRC 34780</strain>
    </source>
</reference>
<protein>
    <submittedName>
        <fullName evidence="1">Uncharacterized protein</fullName>
    </submittedName>
</protein>
<comment type="caution">
    <text evidence="1">The sequence shown here is derived from an EMBL/GenBank/DDBJ whole genome shotgun (WGS) entry which is preliminary data.</text>
</comment>